<dbReference type="GO" id="GO:0003935">
    <property type="term" value="F:GTP cyclohydrolase II activity"/>
    <property type="evidence" value="ECO:0007669"/>
    <property type="project" value="UniProtKB-EC"/>
</dbReference>
<comment type="similarity">
    <text evidence="2">Belongs to the GTP cyclohydrolase II family.</text>
</comment>
<dbReference type="EC" id="3.5.4.25" evidence="3"/>
<dbReference type="Gene3D" id="3.40.50.10990">
    <property type="entry name" value="GTP cyclohydrolase II"/>
    <property type="match status" value="1"/>
</dbReference>
<dbReference type="GO" id="GO:0005525">
    <property type="term" value="F:GTP binding"/>
    <property type="evidence" value="ECO:0007669"/>
    <property type="project" value="UniProtKB-KW"/>
</dbReference>
<evidence type="ECO:0000256" key="2">
    <source>
        <dbReference type="ARBA" id="ARBA00008131"/>
    </source>
</evidence>
<evidence type="ECO:0000256" key="3">
    <source>
        <dbReference type="ARBA" id="ARBA00012762"/>
    </source>
</evidence>
<keyword evidence="6 11" id="KW-0378">Hydrolase</keyword>
<dbReference type="GO" id="GO:0009231">
    <property type="term" value="P:riboflavin biosynthetic process"/>
    <property type="evidence" value="ECO:0007669"/>
    <property type="project" value="UniProtKB-KW"/>
</dbReference>
<comment type="pathway">
    <text evidence="1">Cofactor biosynthesis; riboflavin biosynthesis.</text>
</comment>
<dbReference type="PANTHER" id="PTHR21327">
    <property type="entry name" value="GTP CYCLOHYDROLASE II-RELATED"/>
    <property type="match status" value="1"/>
</dbReference>
<feature type="region of interest" description="Disordered" evidence="9">
    <location>
        <begin position="664"/>
        <end position="726"/>
    </location>
</feature>
<evidence type="ECO:0000256" key="6">
    <source>
        <dbReference type="ARBA" id="ARBA00022801"/>
    </source>
</evidence>
<gene>
    <name evidence="11" type="ORF">SPSC_00703</name>
</gene>
<feature type="compositionally biased region" description="Polar residues" evidence="9">
    <location>
        <begin position="44"/>
        <end position="64"/>
    </location>
</feature>
<feature type="region of interest" description="Disordered" evidence="9">
    <location>
        <begin position="44"/>
        <end position="67"/>
    </location>
</feature>
<dbReference type="InterPro" id="IPR036144">
    <property type="entry name" value="RibA-like_sf"/>
</dbReference>
<dbReference type="InterPro" id="IPR000926">
    <property type="entry name" value="RibA"/>
</dbReference>
<feature type="region of interest" description="Disordered" evidence="9">
    <location>
        <begin position="372"/>
        <end position="400"/>
    </location>
</feature>
<protein>
    <recommendedName>
        <fullName evidence="3">GTP cyclohydrolase II</fullName>
        <ecNumber evidence="3">3.5.4.25</ecNumber>
    </recommendedName>
</protein>
<dbReference type="PANTHER" id="PTHR21327:SF29">
    <property type="entry name" value="GTP CYCLOHYDROLASE-2"/>
    <property type="match status" value="1"/>
</dbReference>
<dbReference type="CDD" id="cd00641">
    <property type="entry name" value="GTP_cyclohydro2"/>
    <property type="match status" value="1"/>
</dbReference>
<evidence type="ECO:0000256" key="5">
    <source>
        <dbReference type="ARBA" id="ARBA00022741"/>
    </source>
</evidence>
<feature type="compositionally biased region" description="Polar residues" evidence="9">
    <location>
        <begin position="666"/>
        <end position="675"/>
    </location>
</feature>
<keyword evidence="5" id="KW-0547">Nucleotide-binding</keyword>
<feature type="compositionally biased region" description="Acidic residues" evidence="9">
    <location>
        <begin position="701"/>
        <end position="717"/>
    </location>
</feature>
<dbReference type="AlphaFoldDB" id="A0A127Z9F1"/>
<feature type="compositionally biased region" description="Low complexity" evidence="9">
    <location>
        <begin position="109"/>
        <end position="132"/>
    </location>
</feature>
<dbReference type="InterPro" id="IPR032677">
    <property type="entry name" value="GTP_cyclohydro_II"/>
</dbReference>
<feature type="region of interest" description="Disordered" evidence="9">
    <location>
        <begin position="759"/>
        <end position="802"/>
    </location>
</feature>
<dbReference type="OrthoDB" id="5569761at2759"/>
<accession>A0A127Z9F1</accession>
<keyword evidence="4" id="KW-0686">Riboflavin biosynthesis</keyword>
<feature type="compositionally biased region" description="Basic and acidic residues" evidence="9">
    <location>
        <begin position="689"/>
        <end position="700"/>
    </location>
</feature>
<proteinExistence type="inferred from homology"/>
<evidence type="ECO:0000256" key="7">
    <source>
        <dbReference type="ARBA" id="ARBA00023134"/>
    </source>
</evidence>
<feature type="compositionally biased region" description="Low complexity" evidence="9">
    <location>
        <begin position="210"/>
        <end position="225"/>
    </location>
</feature>
<evidence type="ECO:0000256" key="9">
    <source>
        <dbReference type="SAM" id="MobiDB-lite"/>
    </source>
</evidence>
<evidence type="ECO:0000256" key="4">
    <source>
        <dbReference type="ARBA" id="ARBA00022619"/>
    </source>
</evidence>
<dbReference type="SUPFAM" id="SSF142695">
    <property type="entry name" value="RibA-like"/>
    <property type="match status" value="2"/>
</dbReference>
<comment type="catalytic activity">
    <reaction evidence="8">
        <text>GTP + 4 H2O = 2,5-diamino-6-hydroxy-4-(5-phosphoribosylamino)-pyrimidine + formate + 2 phosphate + 3 H(+)</text>
        <dbReference type="Rhea" id="RHEA:23704"/>
        <dbReference type="ChEBI" id="CHEBI:15377"/>
        <dbReference type="ChEBI" id="CHEBI:15378"/>
        <dbReference type="ChEBI" id="CHEBI:15740"/>
        <dbReference type="ChEBI" id="CHEBI:37565"/>
        <dbReference type="ChEBI" id="CHEBI:43474"/>
        <dbReference type="ChEBI" id="CHEBI:58614"/>
        <dbReference type="EC" id="3.5.4.25"/>
    </reaction>
</comment>
<feature type="region of interest" description="Disordered" evidence="9">
    <location>
        <begin position="87"/>
        <end position="225"/>
    </location>
</feature>
<feature type="compositionally biased region" description="Polar residues" evidence="9">
    <location>
        <begin position="161"/>
        <end position="172"/>
    </location>
</feature>
<reference evidence="11" key="1">
    <citation type="submission" date="2014-06" db="EMBL/GenBank/DDBJ databases">
        <authorList>
            <person name="Ju J."/>
            <person name="Zhang J."/>
        </authorList>
    </citation>
    <scope>NUCLEOTIDE SEQUENCE</scope>
    <source>
        <strain evidence="11">SscI8</strain>
    </source>
</reference>
<feature type="region of interest" description="Disordered" evidence="9">
    <location>
        <begin position="496"/>
        <end position="515"/>
    </location>
</feature>
<keyword evidence="7" id="KW-0342">GTP-binding</keyword>
<evidence type="ECO:0000256" key="8">
    <source>
        <dbReference type="ARBA" id="ARBA00049295"/>
    </source>
</evidence>
<evidence type="ECO:0000313" key="11">
    <source>
        <dbReference type="EMBL" id="CDU22073.1"/>
    </source>
</evidence>
<name>A0A127Z9F1_9BASI</name>
<evidence type="ECO:0000256" key="1">
    <source>
        <dbReference type="ARBA" id="ARBA00005104"/>
    </source>
</evidence>
<sequence length="802" mass="86816">MHAVASATHPLRLDRMQAANSHSAVTQGDLELLDVLTSMPSSFPHQPSYAASSSSKPRPLSTLNALRRPPIDPMVLAASLSSGPHVTRHHFHHSFGSHAHTSNSQQMPASQRKAAAAAASASAFSSPGDASSRPLQTRPRRQSAASGSYANCDFDDFEDPTPSNKVASSSSIKIEPVPEVTDEERAYYASRQAPRSVRLQQQRELEQKRAQAQSQAQGSSTRQSVPQVFAKKQAVAQAGAIRASDEPVQPELLTQPGNQAAKTVLVPPSAPANKIAQALDERKAAVAAATVAPSHIPLTPAAETLAASMPTQVSTPLGKPSISSIVRPPPVRVRCYARTRVPTPHGEVFCHLYKNTHDTKEHLALVIDPYQNDESSTQMAPDGRPLKESDPVYQQHSLRSKSLDEVWGPEETDMERIVRGAYVGRLGPTFQVASKPLPRHSHPPHARSHTAADDADSLAPLVRIHSECFTGETIGSQRCDCGEQLDEAIRLISEAYDTSKPASRQHPDQQQPRKLGRGVIVYLRQEGRGIGLLDKLMAYNLQDMGHDTVSANILLGHLPDARKYDIASAILRDLGVDECRLLTNNPEKMEALEAEGVRVTERVGMVPRVWKFGKSLWRKKHKKSWSARCKAEKVGSPRVGAGGRANAKKASSLLRQISLGGIDGSVISQTGTNTDTDSEIDPTTAGLRHQGEDILNPEDRFESDDNDDAEDSDEGDGGSDSGDSYIDHVLRRSGTTMIGASITKGPELEKYLRTKVERMGHLLTVPDDGKHSHTDAPQADAEDETPLSQPNSDDEGPHPSAQ</sequence>
<organism evidence="11">
    <name type="scientific">Sporisorium scitamineum</name>
    <dbReference type="NCBI Taxonomy" id="49012"/>
    <lineage>
        <taxon>Eukaryota</taxon>
        <taxon>Fungi</taxon>
        <taxon>Dikarya</taxon>
        <taxon>Basidiomycota</taxon>
        <taxon>Ustilaginomycotina</taxon>
        <taxon>Ustilaginomycetes</taxon>
        <taxon>Ustilaginales</taxon>
        <taxon>Ustilaginaceae</taxon>
        <taxon>Sporisorium</taxon>
    </lineage>
</organism>
<feature type="domain" description="GTP cyclohydrolase II" evidence="10">
    <location>
        <begin position="454"/>
        <end position="603"/>
    </location>
</feature>
<dbReference type="EMBL" id="LK056654">
    <property type="protein sequence ID" value="CDU22073.1"/>
    <property type="molecule type" value="Genomic_DNA"/>
</dbReference>
<dbReference type="Pfam" id="PF00925">
    <property type="entry name" value="GTP_cyclohydro2"/>
    <property type="match status" value="1"/>
</dbReference>
<evidence type="ECO:0000259" key="10">
    <source>
        <dbReference type="Pfam" id="PF00925"/>
    </source>
</evidence>